<protein>
    <submittedName>
        <fullName evidence="2">Uncharacterized protein</fullName>
    </submittedName>
</protein>
<dbReference type="Proteomes" id="UP000621560">
    <property type="component" value="Unassembled WGS sequence"/>
</dbReference>
<evidence type="ECO:0000313" key="2">
    <source>
        <dbReference type="EMBL" id="MBD2844098.1"/>
    </source>
</evidence>
<feature type="region of interest" description="Disordered" evidence="1">
    <location>
        <begin position="1"/>
        <end position="35"/>
    </location>
</feature>
<evidence type="ECO:0000313" key="3">
    <source>
        <dbReference type="Proteomes" id="UP000621560"/>
    </source>
</evidence>
<gene>
    <name evidence="2" type="ORF">IDH44_02775</name>
</gene>
<dbReference type="AlphaFoldDB" id="A0A927GQ81"/>
<feature type="compositionally biased region" description="Low complexity" evidence="1">
    <location>
        <begin position="13"/>
        <end position="24"/>
    </location>
</feature>
<organism evidence="2 3">
    <name type="scientific">Paenibacillus sabuli</name>
    <dbReference type="NCBI Taxonomy" id="2772509"/>
    <lineage>
        <taxon>Bacteria</taxon>
        <taxon>Bacillati</taxon>
        <taxon>Bacillota</taxon>
        <taxon>Bacilli</taxon>
        <taxon>Bacillales</taxon>
        <taxon>Paenibacillaceae</taxon>
        <taxon>Paenibacillus</taxon>
    </lineage>
</organism>
<comment type="caution">
    <text evidence="2">The sequence shown here is derived from an EMBL/GenBank/DDBJ whole genome shotgun (WGS) entry which is preliminary data.</text>
</comment>
<proteinExistence type="predicted"/>
<accession>A0A927GQ81</accession>
<name>A0A927GQ81_9BACL</name>
<evidence type="ECO:0000256" key="1">
    <source>
        <dbReference type="SAM" id="MobiDB-lite"/>
    </source>
</evidence>
<dbReference type="RefSeq" id="WP_190914447.1">
    <property type="nucleotide sequence ID" value="NZ_JACXIZ010000007.1"/>
</dbReference>
<feature type="compositionally biased region" description="Basic and acidic residues" evidence="1">
    <location>
        <begin position="1"/>
        <end position="12"/>
    </location>
</feature>
<dbReference type="EMBL" id="JACXIZ010000007">
    <property type="protein sequence ID" value="MBD2844098.1"/>
    <property type="molecule type" value="Genomic_DNA"/>
</dbReference>
<sequence>MDASDREVDVADRAASSARDGAVSTDGAAGPGARDVRSVQRLTLPAGCDASWVGGEYMRWMSRLAPWLLRVERTDERVSRIYLRGSREPLLVMWLFKRHFQRLQTGSGVRRRQDPAH</sequence>
<reference evidence="2" key="1">
    <citation type="submission" date="2020-09" db="EMBL/GenBank/DDBJ databases">
        <title>A novel bacterium of genus Paenibacillus, isolated from South China Sea.</title>
        <authorList>
            <person name="Huang H."/>
            <person name="Mo K."/>
            <person name="Hu Y."/>
        </authorList>
    </citation>
    <scope>NUCLEOTIDE SEQUENCE</scope>
    <source>
        <strain evidence="2">IB182496</strain>
    </source>
</reference>
<keyword evidence="3" id="KW-1185">Reference proteome</keyword>